<dbReference type="InterPro" id="IPR033116">
    <property type="entry name" value="TRYPSIN_SER"/>
</dbReference>
<dbReference type="InterPro" id="IPR043504">
    <property type="entry name" value="Peptidase_S1_PA_chymotrypsin"/>
</dbReference>
<dbReference type="STRING" id="7719.ENSCINP00000031558"/>
<dbReference type="PANTHER" id="PTHR24264">
    <property type="entry name" value="TRYPSIN-RELATED"/>
    <property type="match status" value="1"/>
</dbReference>
<proteinExistence type="predicted"/>
<dbReference type="InterPro" id="IPR050127">
    <property type="entry name" value="Serine_Proteases_S1"/>
</dbReference>
<organism evidence="5 6">
    <name type="scientific">Ciona intestinalis</name>
    <name type="common">Transparent sea squirt</name>
    <name type="synonym">Ascidia intestinalis</name>
    <dbReference type="NCBI Taxonomy" id="7719"/>
    <lineage>
        <taxon>Eukaryota</taxon>
        <taxon>Metazoa</taxon>
        <taxon>Chordata</taxon>
        <taxon>Tunicata</taxon>
        <taxon>Ascidiacea</taxon>
        <taxon>Phlebobranchia</taxon>
        <taxon>Cionidae</taxon>
        <taxon>Ciona</taxon>
    </lineage>
</organism>
<evidence type="ECO:0000256" key="3">
    <source>
        <dbReference type="ARBA" id="ARBA00022825"/>
    </source>
</evidence>
<feature type="domain" description="Peptidase S1" evidence="4">
    <location>
        <begin position="1"/>
        <end position="64"/>
    </location>
</feature>
<dbReference type="InterPro" id="IPR001254">
    <property type="entry name" value="Trypsin_dom"/>
</dbReference>
<keyword evidence="2" id="KW-0378">Hydrolase</keyword>
<evidence type="ECO:0000256" key="1">
    <source>
        <dbReference type="ARBA" id="ARBA00022670"/>
    </source>
</evidence>
<dbReference type="Proteomes" id="UP000008144">
    <property type="component" value="Unassembled WGS sequence"/>
</dbReference>
<dbReference type="MEROPS" id="S01.152"/>
<dbReference type="InParanoid" id="H2XPH4"/>
<dbReference type="InterPro" id="IPR009003">
    <property type="entry name" value="Peptidase_S1_PA"/>
</dbReference>
<protein>
    <recommendedName>
        <fullName evidence="4">Peptidase S1 domain-containing protein</fullName>
    </recommendedName>
</protein>
<name>H2XPH4_CIOIN</name>
<reference evidence="6" key="1">
    <citation type="journal article" date="2002" name="Science">
        <title>The draft genome of Ciona intestinalis: insights into chordate and vertebrate origins.</title>
        <authorList>
            <person name="Dehal P."/>
            <person name="Satou Y."/>
            <person name="Campbell R.K."/>
            <person name="Chapman J."/>
            <person name="Degnan B."/>
            <person name="De Tomaso A."/>
            <person name="Davidson B."/>
            <person name="Di Gregorio A."/>
            <person name="Gelpke M."/>
            <person name="Goodstein D.M."/>
            <person name="Harafuji N."/>
            <person name="Hastings K.E."/>
            <person name="Ho I."/>
            <person name="Hotta K."/>
            <person name="Huang W."/>
            <person name="Kawashima T."/>
            <person name="Lemaire P."/>
            <person name="Martinez D."/>
            <person name="Meinertzhagen I.A."/>
            <person name="Necula S."/>
            <person name="Nonaka M."/>
            <person name="Putnam N."/>
            <person name="Rash S."/>
            <person name="Saiga H."/>
            <person name="Satake M."/>
            <person name="Terry A."/>
            <person name="Yamada L."/>
            <person name="Wang H.G."/>
            <person name="Awazu S."/>
            <person name="Azumi K."/>
            <person name="Boore J."/>
            <person name="Branno M."/>
            <person name="Chin-Bow S."/>
            <person name="DeSantis R."/>
            <person name="Doyle S."/>
            <person name="Francino P."/>
            <person name="Keys D.N."/>
            <person name="Haga S."/>
            <person name="Hayashi H."/>
            <person name="Hino K."/>
            <person name="Imai K.S."/>
            <person name="Inaba K."/>
            <person name="Kano S."/>
            <person name="Kobayashi K."/>
            <person name="Kobayashi M."/>
            <person name="Lee B.I."/>
            <person name="Makabe K.W."/>
            <person name="Manohar C."/>
            <person name="Matassi G."/>
            <person name="Medina M."/>
            <person name="Mochizuki Y."/>
            <person name="Mount S."/>
            <person name="Morishita T."/>
            <person name="Miura S."/>
            <person name="Nakayama A."/>
            <person name="Nishizaka S."/>
            <person name="Nomoto H."/>
            <person name="Ohta F."/>
            <person name="Oishi K."/>
            <person name="Rigoutsos I."/>
            <person name="Sano M."/>
            <person name="Sasaki A."/>
            <person name="Sasakura Y."/>
            <person name="Shoguchi E."/>
            <person name="Shin-i T."/>
            <person name="Spagnuolo A."/>
            <person name="Stainier D."/>
            <person name="Suzuki M.M."/>
            <person name="Tassy O."/>
            <person name="Takatori N."/>
            <person name="Tokuoka M."/>
            <person name="Yagi K."/>
            <person name="Yoshizaki F."/>
            <person name="Wada S."/>
            <person name="Zhang C."/>
            <person name="Hyatt P.D."/>
            <person name="Larimer F."/>
            <person name="Detter C."/>
            <person name="Doggett N."/>
            <person name="Glavina T."/>
            <person name="Hawkins T."/>
            <person name="Richardson P."/>
            <person name="Lucas S."/>
            <person name="Kohara Y."/>
            <person name="Levine M."/>
            <person name="Satoh N."/>
            <person name="Rokhsar D.S."/>
        </authorList>
    </citation>
    <scope>NUCLEOTIDE SEQUENCE [LARGE SCALE GENOMIC DNA]</scope>
</reference>
<dbReference type="GO" id="GO:0006508">
    <property type="term" value="P:proteolysis"/>
    <property type="evidence" value="ECO:0007669"/>
    <property type="project" value="UniProtKB-KW"/>
</dbReference>
<dbReference type="Pfam" id="PF00089">
    <property type="entry name" value="Trypsin"/>
    <property type="match status" value="1"/>
</dbReference>
<evidence type="ECO:0000313" key="6">
    <source>
        <dbReference type="Proteomes" id="UP000008144"/>
    </source>
</evidence>
<dbReference type="PANTHER" id="PTHR24264:SF54">
    <property type="entry name" value="PEPTIDASE S1 DOMAIN-CONTAINING PROTEIN"/>
    <property type="match status" value="1"/>
</dbReference>
<dbReference type="Gene3D" id="2.40.10.10">
    <property type="entry name" value="Trypsin-like serine proteases"/>
    <property type="match status" value="1"/>
</dbReference>
<dbReference type="GO" id="GO:0004252">
    <property type="term" value="F:serine-type endopeptidase activity"/>
    <property type="evidence" value="ECO:0007669"/>
    <property type="project" value="InterPro"/>
</dbReference>
<evidence type="ECO:0000313" key="5">
    <source>
        <dbReference type="Ensembl" id="ENSCINP00000031558.1"/>
    </source>
</evidence>
<keyword evidence="6" id="KW-1185">Reference proteome</keyword>
<reference evidence="5" key="3">
    <citation type="submission" date="2025-09" db="UniProtKB">
        <authorList>
            <consortium name="Ensembl"/>
        </authorList>
    </citation>
    <scope>IDENTIFICATION</scope>
</reference>
<keyword evidence="3" id="KW-0720">Serine protease</keyword>
<dbReference type="AlphaFoldDB" id="H2XPH4"/>
<dbReference type="GeneTree" id="ENSGT00940000153216"/>
<accession>H2XPH4</accession>
<dbReference type="PROSITE" id="PS50240">
    <property type="entry name" value="TRYPSIN_DOM"/>
    <property type="match status" value="1"/>
</dbReference>
<dbReference type="Ensembl" id="ENSCINT00000034507.1">
    <property type="protein sequence ID" value="ENSCINP00000031558.1"/>
    <property type="gene ID" value="ENSCING00000022361.1"/>
</dbReference>
<evidence type="ECO:0000256" key="2">
    <source>
        <dbReference type="ARBA" id="ARBA00022801"/>
    </source>
</evidence>
<dbReference type="HOGENOM" id="CLU_006842_13_3_1"/>
<dbReference type="SUPFAM" id="SSF50494">
    <property type="entry name" value="Trypsin-like serine proteases"/>
    <property type="match status" value="1"/>
</dbReference>
<evidence type="ECO:0000259" key="4">
    <source>
        <dbReference type="PROSITE" id="PS50240"/>
    </source>
</evidence>
<sequence>MVCAGAAGSNSCKGDSGGPLVCLKNNSYYLVGITSWGDVKCKRDIPGVYTRLQSYSRWLGNIMNQDQC</sequence>
<reference evidence="5" key="2">
    <citation type="submission" date="2025-08" db="UniProtKB">
        <authorList>
            <consortium name="Ensembl"/>
        </authorList>
    </citation>
    <scope>IDENTIFICATION</scope>
</reference>
<dbReference type="PROSITE" id="PS00135">
    <property type="entry name" value="TRYPSIN_SER"/>
    <property type="match status" value="1"/>
</dbReference>
<keyword evidence="1" id="KW-0645">Protease</keyword>